<name>A0A0N8H807_9HYPO</name>
<gene>
    <name evidence="1" type="ORF">AK830_g3324</name>
</gene>
<organism evidence="1 2">
    <name type="scientific">Neonectria ditissima</name>
    <dbReference type="NCBI Taxonomy" id="78410"/>
    <lineage>
        <taxon>Eukaryota</taxon>
        <taxon>Fungi</taxon>
        <taxon>Dikarya</taxon>
        <taxon>Ascomycota</taxon>
        <taxon>Pezizomycotina</taxon>
        <taxon>Sordariomycetes</taxon>
        <taxon>Hypocreomycetidae</taxon>
        <taxon>Hypocreales</taxon>
        <taxon>Nectriaceae</taxon>
        <taxon>Neonectria</taxon>
    </lineage>
</organism>
<accession>A0A0N8H807</accession>
<dbReference type="Proteomes" id="UP000050424">
    <property type="component" value="Unassembled WGS sequence"/>
</dbReference>
<comment type="caution">
    <text evidence="1">The sequence shown here is derived from an EMBL/GenBank/DDBJ whole genome shotgun (WGS) entry which is preliminary data.</text>
</comment>
<dbReference type="AlphaFoldDB" id="A0A0N8H807"/>
<dbReference type="OrthoDB" id="6503935at2759"/>
<dbReference type="InterPro" id="IPR008928">
    <property type="entry name" value="6-hairpin_glycosidase_sf"/>
</dbReference>
<proteinExistence type="predicted"/>
<dbReference type="PANTHER" id="PTHR34987">
    <property type="entry name" value="C, PUTATIVE (AFU_ORTHOLOGUE AFUA_3G02880)-RELATED"/>
    <property type="match status" value="1"/>
</dbReference>
<dbReference type="STRING" id="78410.A0A0N8H807"/>
<reference evidence="1 2" key="1">
    <citation type="submission" date="2015-09" db="EMBL/GenBank/DDBJ databases">
        <title>Draft genome of a European isolate of the apple canker pathogen Neonectria ditissima.</title>
        <authorList>
            <person name="Gomez-Cortecero A."/>
            <person name="Harrison R.J."/>
            <person name="Armitage A.D."/>
        </authorList>
    </citation>
    <scope>NUCLEOTIDE SEQUENCE [LARGE SCALE GENOMIC DNA]</scope>
    <source>
        <strain evidence="1 2">R09/05</strain>
    </source>
</reference>
<sequence length="155" mass="17047">MSLYTLRALSAAGGTLYDDAFHAIWQPWREQLAQNLTTWCEDDVTQRSDCHAWSCAPLHEFMAEVAGVRPAAPGWAVVAFKPRTALFAEFDRRVPLGGRLAPGVARVSWRRRAGKTEVSICLEMDGGVDEAVAIQVTFPDGHVEQHVGPLLALSF</sequence>
<protein>
    <recommendedName>
        <fullName evidence="3">Alpha-L-rhamnosidase C-terminal domain-containing protein</fullName>
    </recommendedName>
</protein>
<evidence type="ECO:0000313" key="1">
    <source>
        <dbReference type="EMBL" id="KPM43244.1"/>
    </source>
</evidence>
<dbReference type="GO" id="GO:0003824">
    <property type="term" value="F:catalytic activity"/>
    <property type="evidence" value="ECO:0007669"/>
    <property type="project" value="UniProtKB-ARBA"/>
</dbReference>
<keyword evidence="2" id="KW-1185">Reference proteome</keyword>
<dbReference type="InterPro" id="IPR012341">
    <property type="entry name" value="6hp_glycosidase-like_sf"/>
</dbReference>
<dbReference type="EMBL" id="LKCW01000036">
    <property type="protein sequence ID" value="KPM43244.1"/>
    <property type="molecule type" value="Genomic_DNA"/>
</dbReference>
<dbReference type="SUPFAM" id="SSF48208">
    <property type="entry name" value="Six-hairpin glycosidases"/>
    <property type="match status" value="1"/>
</dbReference>
<evidence type="ECO:0008006" key="3">
    <source>
        <dbReference type="Google" id="ProtNLM"/>
    </source>
</evidence>
<dbReference type="Gene3D" id="1.50.10.10">
    <property type="match status" value="1"/>
</dbReference>
<dbReference type="GO" id="GO:0005975">
    <property type="term" value="P:carbohydrate metabolic process"/>
    <property type="evidence" value="ECO:0007669"/>
    <property type="project" value="InterPro"/>
</dbReference>
<dbReference type="PANTHER" id="PTHR34987:SF2">
    <property type="entry name" value="B, PUTATIVE (AFU_ORTHOLOGUE AFUA_7G05040)-RELATED"/>
    <property type="match status" value="1"/>
</dbReference>
<dbReference type="Gene3D" id="2.60.420.10">
    <property type="entry name" value="Maltose phosphorylase, domain 3"/>
    <property type="match status" value="1"/>
</dbReference>
<evidence type="ECO:0000313" key="2">
    <source>
        <dbReference type="Proteomes" id="UP000050424"/>
    </source>
</evidence>